<sequence length="100" mass="11547">MSRAFRCCFFLYCYGNSLLSFRRNRLLPLQVQQITNGGLNLAIIFLKPCDGIGPRRIHYYSTIILQSTQFIVIAFIITLNEKSTVLNGYRHQRIMAVDLS</sequence>
<evidence type="ECO:0000256" key="1">
    <source>
        <dbReference type="SAM" id="Phobius"/>
    </source>
</evidence>
<evidence type="ECO:0000313" key="3">
    <source>
        <dbReference type="Proteomes" id="UP000499080"/>
    </source>
</evidence>
<gene>
    <name evidence="2" type="ORF">AVEN_65074_1</name>
</gene>
<protein>
    <submittedName>
        <fullName evidence="2">Uncharacterized protein</fullName>
    </submittedName>
</protein>
<keyword evidence="1" id="KW-0812">Transmembrane</keyword>
<dbReference type="Proteomes" id="UP000499080">
    <property type="component" value="Unassembled WGS sequence"/>
</dbReference>
<keyword evidence="1" id="KW-0472">Membrane</keyword>
<feature type="transmembrane region" description="Helical" evidence="1">
    <location>
        <begin position="57"/>
        <end position="80"/>
    </location>
</feature>
<reference evidence="2 3" key="1">
    <citation type="journal article" date="2019" name="Sci. Rep.">
        <title>Orb-weaving spider Araneus ventricosus genome elucidates the spidroin gene catalogue.</title>
        <authorList>
            <person name="Kono N."/>
            <person name="Nakamura H."/>
            <person name="Ohtoshi R."/>
            <person name="Moran D.A.P."/>
            <person name="Shinohara A."/>
            <person name="Yoshida Y."/>
            <person name="Fujiwara M."/>
            <person name="Mori M."/>
            <person name="Tomita M."/>
            <person name="Arakawa K."/>
        </authorList>
    </citation>
    <scope>NUCLEOTIDE SEQUENCE [LARGE SCALE GENOMIC DNA]</scope>
</reference>
<dbReference type="AlphaFoldDB" id="A0A4Y2F5V1"/>
<keyword evidence="1" id="KW-1133">Transmembrane helix</keyword>
<comment type="caution">
    <text evidence="2">The sequence shown here is derived from an EMBL/GenBank/DDBJ whole genome shotgun (WGS) entry which is preliminary data.</text>
</comment>
<organism evidence="2 3">
    <name type="scientific">Araneus ventricosus</name>
    <name type="common">Orbweaver spider</name>
    <name type="synonym">Epeira ventricosa</name>
    <dbReference type="NCBI Taxonomy" id="182803"/>
    <lineage>
        <taxon>Eukaryota</taxon>
        <taxon>Metazoa</taxon>
        <taxon>Ecdysozoa</taxon>
        <taxon>Arthropoda</taxon>
        <taxon>Chelicerata</taxon>
        <taxon>Arachnida</taxon>
        <taxon>Araneae</taxon>
        <taxon>Araneomorphae</taxon>
        <taxon>Entelegynae</taxon>
        <taxon>Araneoidea</taxon>
        <taxon>Araneidae</taxon>
        <taxon>Araneus</taxon>
    </lineage>
</organism>
<proteinExistence type="predicted"/>
<name>A0A4Y2F5V1_ARAVE</name>
<evidence type="ECO:0000313" key="2">
    <source>
        <dbReference type="EMBL" id="GBM36541.1"/>
    </source>
</evidence>
<accession>A0A4Y2F5V1</accession>
<keyword evidence="3" id="KW-1185">Reference proteome</keyword>
<dbReference type="EMBL" id="BGPR01000814">
    <property type="protein sequence ID" value="GBM36541.1"/>
    <property type="molecule type" value="Genomic_DNA"/>
</dbReference>